<evidence type="ECO:0000256" key="6">
    <source>
        <dbReference type="ARBA" id="ARBA00022989"/>
    </source>
</evidence>
<evidence type="ECO:0000256" key="8">
    <source>
        <dbReference type="RuleBase" id="RU361206"/>
    </source>
</evidence>
<comment type="subcellular location">
    <subcellularLocation>
        <location evidence="8">Golgi apparatus membrane</location>
        <topology evidence="8">Multi-pass membrane protein</topology>
    </subcellularLocation>
    <subcellularLocation>
        <location evidence="2">Membrane</location>
        <topology evidence="2">Multi-pass membrane protein</topology>
    </subcellularLocation>
</comment>
<evidence type="ECO:0000256" key="7">
    <source>
        <dbReference type="ARBA" id="ARBA00023136"/>
    </source>
</evidence>
<reference evidence="9" key="1">
    <citation type="submission" date="2020-05" db="EMBL/GenBank/DDBJ databases">
        <title>Phylogenomic resolution of chytrid fungi.</title>
        <authorList>
            <person name="Stajich J.E."/>
            <person name="Amses K."/>
            <person name="Simmons R."/>
            <person name="Seto K."/>
            <person name="Myers J."/>
            <person name="Bonds A."/>
            <person name="Quandt C.A."/>
            <person name="Barry K."/>
            <person name="Liu P."/>
            <person name="Grigoriev I."/>
            <person name="Longcore J.E."/>
            <person name="James T.Y."/>
        </authorList>
    </citation>
    <scope>NUCLEOTIDE SEQUENCE</scope>
    <source>
        <strain evidence="9">JEL0513</strain>
    </source>
</reference>
<evidence type="ECO:0000313" key="10">
    <source>
        <dbReference type="Proteomes" id="UP001211907"/>
    </source>
</evidence>
<name>A0AAD5T3V8_9FUNG</name>
<keyword evidence="5 8" id="KW-0812">Transmembrane</keyword>
<evidence type="ECO:0000313" key="9">
    <source>
        <dbReference type="EMBL" id="KAJ3129179.1"/>
    </source>
</evidence>
<keyword evidence="7 8" id="KW-0472">Membrane</keyword>
<dbReference type="GO" id="GO:0000139">
    <property type="term" value="C:Golgi membrane"/>
    <property type="evidence" value="ECO:0007669"/>
    <property type="project" value="UniProtKB-SubCell"/>
</dbReference>
<feature type="transmembrane region" description="Helical" evidence="8">
    <location>
        <begin position="96"/>
        <end position="116"/>
    </location>
</feature>
<dbReference type="EMBL" id="JADGJH010000434">
    <property type="protein sequence ID" value="KAJ3129179.1"/>
    <property type="molecule type" value="Genomic_DNA"/>
</dbReference>
<evidence type="ECO:0000256" key="1">
    <source>
        <dbReference type="ARBA" id="ARBA00003246"/>
    </source>
</evidence>
<sequence length="192" mass="20949">MSANEPLLFEAVPMGVRVNLDEQQISGGVLPSASGIVSGSISSQQQQQQSQQQQLPDSIFQKSSHPTFRFLDRQERDRAFARGVAMTRTINPTDSSVFWFALYAAPAVWFVFGLGAILRFSFQWTICVVVALVLNMANVIGYTRCHKDAQSRVNNFIQNRGLMQSVVTTIVGNTIGNFFGGGSSAAAPATRV</sequence>
<evidence type="ECO:0000256" key="5">
    <source>
        <dbReference type="ARBA" id="ARBA00022692"/>
    </source>
</evidence>
<dbReference type="GO" id="GO:0009306">
    <property type="term" value="P:protein secretion"/>
    <property type="evidence" value="ECO:0007669"/>
    <property type="project" value="TreeGrafter"/>
</dbReference>
<dbReference type="AlphaFoldDB" id="A0AAD5T3V8"/>
<evidence type="ECO:0000256" key="4">
    <source>
        <dbReference type="ARBA" id="ARBA00013603"/>
    </source>
</evidence>
<evidence type="ECO:0000256" key="2">
    <source>
        <dbReference type="ARBA" id="ARBA00004141"/>
    </source>
</evidence>
<dbReference type="Proteomes" id="UP001211907">
    <property type="component" value="Unassembled WGS sequence"/>
</dbReference>
<protein>
    <recommendedName>
        <fullName evidence="4 8">Golgi apparatus membrane protein TVP23</fullName>
    </recommendedName>
</protein>
<keyword evidence="8" id="KW-0333">Golgi apparatus</keyword>
<gene>
    <name evidence="9" type="primary">FAM18A</name>
    <name evidence="9" type="ORF">HK100_008780</name>
</gene>
<dbReference type="PANTHER" id="PTHR13019">
    <property type="entry name" value="GOLGI APPARATUS MEMBRANE PROTEIN TVP23"/>
    <property type="match status" value="1"/>
</dbReference>
<keyword evidence="6 8" id="KW-1133">Transmembrane helix</keyword>
<dbReference type="InterPro" id="IPR008564">
    <property type="entry name" value="TVP23-like"/>
</dbReference>
<keyword evidence="10" id="KW-1185">Reference proteome</keyword>
<comment type="function">
    <text evidence="1 8">Golgi membrane protein involved in vesicular trafficking.</text>
</comment>
<comment type="similarity">
    <text evidence="3 8">Belongs to the TVP23 family.</text>
</comment>
<dbReference type="PANTHER" id="PTHR13019:SF7">
    <property type="entry name" value="GOLGI APPARATUS MEMBRANE PROTEIN TVP23"/>
    <property type="match status" value="1"/>
</dbReference>
<dbReference type="GO" id="GO:0016192">
    <property type="term" value="P:vesicle-mediated transport"/>
    <property type="evidence" value="ECO:0007669"/>
    <property type="project" value="TreeGrafter"/>
</dbReference>
<organism evidence="9 10">
    <name type="scientific">Physocladia obscura</name>
    <dbReference type="NCBI Taxonomy" id="109957"/>
    <lineage>
        <taxon>Eukaryota</taxon>
        <taxon>Fungi</taxon>
        <taxon>Fungi incertae sedis</taxon>
        <taxon>Chytridiomycota</taxon>
        <taxon>Chytridiomycota incertae sedis</taxon>
        <taxon>Chytridiomycetes</taxon>
        <taxon>Chytridiales</taxon>
        <taxon>Chytriomycetaceae</taxon>
        <taxon>Physocladia</taxon>
    </lineage>
</organism>
<feature type="transmembrane region" description="Helical" evidence="8">
    <location>
        <begin position="122"/>
        <end position="142"/>
    </location>
</feature>
<evidence type="ECO:0000256" key="3">
    <source>
        <dbReference type="ARBA" id="ARBA00005467"/>
    </source>
</evidence>
<comment type="caution">
    <text evidence="9">The sequence shown here is derived from an EMBL/GenBank/DDBJ whole genome shotgun (WGS) entry which is preliminary data.</text>
</comment>
<dbReference type="Pfam" id="PF05832">
    <property type="entry name" value="DUF846"/>
    <property type="match status" value="1"/>
</dbReference>
<proteinExistence type="inferred from homology"/>
<accession>A0AAD5T3V8</accession>